<reference evidence="7" key="2">
    <citation type="submission" date="2025-08" db="UniProtKB">
        <authorList>
            <consortium name="Ensembl"/>
        </authorList>
    </citation>
    <scope>IDENTIFICATION</scope>
</reference>
<accession>A0AAY4AH92</accession>
<dbReference type="Pfam" id="PF07686">
    <property type="entry name" value="V-set"/>
    <property type="match status" value="1"/>
</dbReference>
<dbReference type="Gene3D" id="2.60.40.10">
    <property type="entry name" value="Immunoglobulins"/>
    <property type="match status" value="1"/>
</dbReference>
<dbReference type="SUPFAM" id="SSF48726">
    <property type="entry name" value="Immunoglobulin"/>
    <property type="match status" value="1"/>
</dbReference>
<keyword evidence="2" id="KW-1064">Adaptive immunity</keyword>
<sequence>MKMGLKWLYFAGVSLGNVITPFKAREHVTEGTDVTLYCNYSGGTELYWYRQFLGSAPEFALYILESGMNRSADPPIPRLTAHIQKSLKRVALKISTAAVSDSAVYYCALRPTVEGNPAKAVQKHV</sequence>
<evidence type="ECO:0000256" key="5">
    <source>
        <dbReference type="ARBA" id="ARBA00043266"/>
    </source>
</evidence>
<dbReference type="InterPro" id="IPR013106">
    <property type="entry name" value="Ig_V-set"/>
</dbReference>
<dbReference type="PROSITE" id="PS50835">
    <property type="entry name" value="IG_LIKE"/>
    <property type="match status" value="1"/>
</dbReference>
<dbReference type="PANTHER" id="PTHR19367">
    <property type="entry name" value="T-CELL RECEPTOR ALPHA CHAIN V REGION"/>
    <property type="match status" value="1"/>
</dbReference>
<proteinExistence type="predicted"/>
<keyword evidence="1" id="KW-0732">Signal</keyword>
<dbReference type="PANTHER" id="PTHR19367:SF18">
    <property type="entry name" value="T CELL RECEPTOR ALPHA VARIABLE 16"/>
    <property type="match status" value="1"/>
</dbReference>
<dbReference type="InterPro" id="IPR051287">
    <property type="entry name" value="TCR_variable_region"/>
</dbReference>
<dbReference type="InterPro" id="IPR013783">
    <property type="entry name" value="Ig-like_fold"/>
</dbReference>
<evidence type="ECO:0000313" key="8">
    <source>
        <dbReference type="Proteomes" id="UP000694580"/>
    </source>
</evidence>
<organism evidence="7 8">
    <name type="scientific">Denticeps clupeoides</name>
    <name type="common">denticle herring</name>
    <dbReference type="NCBI Taxonomy" id="299321"/>
    <lineage>
        <taxon>Eukaryota</taxon>
        <taxon>Metazoa</taxon>
        <taxon>Chordata</taxon>
        <taxon>Craniata</taxon>
        <taxon>Vertebrata</taxon>
        <taxon>Euteleostomi</taxon>
        <taxon>Actinopterygii</taxon>
        <taxon>Neopterygii</taxon>
        <taxon>Teleostei</taxon>
        <taxon>Clupei</taxon>
        <taxon>Clupeiformes</taxon>
        <taxon>Denticipitoidei</taxon>
        <taxon>Denticipitidae</taxon>
        <taxon>Denticeps</taxon>
    </lineage>
</organism>
<keyword evidence="4" id="KW-0393">Immunoglobulin domain</keyword>
<dbReference type="GO" id="GO:0042101">
    <property type="term" value="C:T cell receptor complex"/>
    <property type="evidence" value="ECO:0007669"/>
    <property type="project" value="UniProtKB-KW"/>
</dbReference>
<evidence type="ECO:0000259" key="6">
    <source>
        <dbReference type="PROSITE" id="PS50835"/>
    </source>
</evidence>
<dbReference type="GeneTree" id="ENSGT00990000204281"/>
<dbReference type="GO" id="GO:0002250">
    <property type="term" value="P:adaptive immune response"/>
    <property type="evidence" value="ECO:0007669"/>
    <property type="project" value="UniProtKB-KW"/>
</dbReference>
<keyword evidence="5" id="KW-1279">T cell receptor</keyword>
<dbReference type="InterPro" id="IPR007110">
    <property type="entry name" value="Ig-like_dom"/>
</dbReference>
<protein>
    <recommendedName>
        <fullName evidence="6">Ig-like domain-containing protein</fullName>
    </recommendedName>
</protein>
<dbReference type="SMART" id="SM00406">
    <property type="entry name" value="IGv"/>
    <property type="match status" value="1"/>
</dbReference>
<dbReference type="Proteomes" id="UP000694580">
    <property type="component" value="Chromosome 4"/>
</dbReference>
<keyword evidence="8" id="KW-1185">Reference proteome</keyword>
<dbReference type="AlphaFoldDB" id="A0AAY4AH92"/>
<evidence type="ECO:0000313" key="7">
    <source>
        <dbReference type="Ensembl" id="ENSDCDP00010006671.1"/>
    </source>
</evidence>
<evidence type="ECO:0000256" key="3">
    <source>
        <dbReference type="ARBA" id="ARBA00023170"/>
    </source>
</evidence>
<evidence type="ECO:0000256" key="2">
    <source>
        <dbReference type="ARBA" id="ARBA00023130"/>
    </source>
</evidence>
<evidence type="ECO:0000256" key="1">
    <source>
        <dbReference type="ARBA" id="ARBA00022729"/>
    </source>
</evidence>
<keyword evidence="3" id="KW-0675">Receptor</keyword>
<reference evidence="7" key="3">
    <citation type="submission" date="2025-09" db="UniProtKB">
        <authorList>
            <consortium name="Ensembl"/>
        </authorList>
    </citation>
    <scope>IDENTIFICATION</scope>
</reference>
<evidence type="ECO:0000256" key="4">
    <source>
        <dbReference type="ARBA" id="ARBA00023319"/>
    </source>
</evidence>
<dbReference type="SMART" id="SM00409">
    <property type="entry name" value="IG"/>
    <property type="match status" value="1"/>
</dbReference>
<dbReference type="Ensembl" id="ENSDCDT00010006893.1">
    <property type="protein sequence ID" value="ENSDCDP00010006671.1"/>
    <property type="gene ID" value="ENSDCDG00010002856.1"/>
</dbReference>
<dbReference type="InterPro" id="IPR036179">
    <property type="entry name" value="Ig-like_dom_sf"/>
</dbReference>
<reference evidence="7 8" key="1">
    <citation type="submission" date="2020-06" db="EMBL/GenBank/DDBJ databases">
        <authorList>
            <consortium name="Wellcome Sanger Institute Data Sharing"/>
        </authorList>
    </citation>
    <scope>NUCLEOTIDE SEQUENCE [LARGE SCALE GENOMIC DNA]</scope>
</reference>
<keyword evidence="5" id="KW-0391">Immunity</keyword>
<dbReference type="InterPro" id="IPR003599">
    <property type="entry name" value="Ig_sub"/>
</dbReference>
<name>A0AAY4AH92_9TELE</name>
<feature type="domain" description="Ig-like" evidence="6">
    <location>
        <begin position="21"/>
        <end position="125"/>
    </location>
</feature>